<feature type="chain" id="PRO_5036122157" evidence="2">
    <location>
        <begin position="23"/>
        <end position="449"/>
    </location>
</feature>
<comment type="caution">
    <text evidence="4">The sequence shown here is derived from an EMBL/GenBank/DDBJ whole genome shotgun (WGS) entry which is preliminary data.</text>
</comment>
<dbReference type="InterPro" id="IPR052043">
    <property type="entry name" value="PolySaccharide_Degr_Enz"/>
</dbReference>
<organism evidence="4 5">
    <name type="scientific">Aspergillus tanneri</name>
    <dbReference type="NCBI Taxonomy" id="1220188"/>
    <lineage>
        <taxon>Eukaryota</taxon>
        <taxon>Fungi</taxon>
        <taxon>Dikarya</taxon>
        <taxon>Ascomycota</taxon>
        <taxon>Pezizomycotina</taxon>
        <taxon>Eurotiomycetes</taxon>
        <taxon>Eurotiomycetidae</taxon>
        <taxon>Eurotiales</taxon>
        <taxon>Aspergillaceae</taxon>
        <taxon>Aspergillus</taxon>
        <taxon>Aspergillus subgen. Circumdati</taxon>
    </lineage>
</organism>
<dbReference type="RefSeq" id="XP_033432238.1">
    <property type="nucleotide sequence ID" value="XM_033566481.1"/>
</dbReference>
<dbReference type="GO" id="GO:0016787">
    <property type="term" value="F:hydrolase activity"/>
    <property type="evidence" value="ECO:0007669"/>
    <property type="project" value="UniProtKB-KW"/>
</dbReference>
<dbReference type="PANTHER" id="PTHR33886">
    <property type="entry name" value="UNSATURATED RHAMNOGALACTURONAN HYDROLASE (EUROFUNG)"/>
    <property type="match status" value="1"/>
</dbReference>
<dbReference type="EMBL" id="QUQM01000002">
    <property type="protein sequence ID" value="KAA8652877.1"/>
    <property type="molecule type" value="Genomic_DNA"/>
</dbReference>
<dbReference type="GO" id="GO:0005975">
    <property type="term" value="P:carbohydrate metabolic process"/>
    <property type="evidence" value="ECO:0007669"/>
    <property type="project" value="InterPro"/>
</dbReference>
<dbReference type="Proteomes" id="UP000308092">
    <property type="component" value="Unassembled WGS sequence"/>
</dbReference>
<evidence type="ECO:0000256" key="2">
    <source>
        <dbReference type="SAM" id="SignalP"/>
    </source>
</evidence>
<dbReference type="Gene3D" id="1.50.10.10">
    <property type="match status" value="1"/>
</dbReference>
<feature type="signal peptide" evidence="2">
    <location>
        <begin position="1"/>
        <end position="22"/>
    </location>
</feature>
<name>A0A4S3JP30_9EURO</name>
<dbReference type="AlphaFoldDB" id="A0A4S3JP30"/>
<dbReference type="EMBL" id="SOSA01000077">
    <property type="protein sequence ID" value="THC97362.1"/>
    <property type="molecule type" value="Genomic_DNA"/>
</dbReference>
<evidence type="ECO:0000313" key="6">
    <source>
        <dbReference type="Proteomes" id="UP000324241"/>
    </source>
</evidence>
<gene>
    <name evidence="3" type="ORF">ATNIH1004_001786</name>
    <name evidence="4" type="ORF">EYZ11_003135</name>
</gene>
<proteinExistence type="predicted"/>
<reference evidence="3 6" key="2">
    <citation type="submission" date="2019-08" db="EMBL/GenBank/DDBJ databases">
        <title>The genome sequence of a newly discovered highly antifungal drug resistant Aspergillus species, Aspergillus tanneri NIH 1004.</title>
        <authorList>
            <person name="Mounaud S."/>
            <person name="Singh I."/>
            <person name="Joardar V."/>
            <person name="Pakala S."/>
            <person name="Pakala S."/>
            <person name="Venepally P."/>
            <person name="Chung J.K."/>
            <person name="Losada L."/>
            <person name="Nierman W.C."/>
        </authorList>
    </citation>
    <scope>NUCLEOTIDE SEQUENCE [LARGE SCALE GENOMIC DNA]</scope>
    <source>
        <strain evidence="3 6">NIH1004</strain>
    </source>
</reference>
<dbReference type="InterPro" id="IPR008928">
    <property type="entry name" value="6-hairpin_glycosidase_sf"/>
</dbReference>
<evidence type="ECO:0000313" key="5">
    <source>
        <dbReference type="Proteomes" id="UP000308092"/>
    </source>
</evidence>
<dbReference type="STRING" id="1220188.A0A4S3JP30"/>
<reference evidence="4 5" key="1">
    <citation type="submission" date="2019-03" db="EMBL/GenBank/DDBJ databases">
        <title>The genome sequence of a newly discovered highly antifungal drug resistant Aspergillus species, Aspergillus tanneri NIH 1004.</title>
        <authorList>
            <person name="Mounaud S."/>
            <person name="Singh I."/>
            <person name="Joardar V."/>
            <person name="Pakala S."/>
            <person name="Pakala S."/>
            <person name="Venepally P."/>
            <person name="Hoover J."/>
            <person name="Nierman W."/>
            <person name="Chung J."/>
            <person name="Losada L."/>
        </authorList>
    </citation>
    <scope>NUCLEOTIDE SEQUENCE [LARGE SCALE GENOMIC DNA]</scope>
    <source>
        <strain evidence="4 5">NIH1004</strain>
    </source>
</reference>
<sequence>MKIFHSLSCLLSLVLINRPAQAVHHPKHSTWMLESVIARGEGINPADGLLGVIQKGLFQQALRAAIAQSSDPGEIAKWTDYHRRSVEANIEDLLNATASSRNLSLDRLCVGRSIIEMDLDGPVHRNVLKALRKSLDLQSRNENSGLWYFVDPPPPYIPYGNLSYSDGMYGFAPFATLYGFTYGDPHVNLDSALLQLSLLYNHSIELSTGLIKHGYDASRKAPWAHPITGASPIVWGRSLAWYLIGTLDTLQIIDSKYEDRSESMQKDETVQLILAMFQRLARATVNAIQDSARKTGRYAVWQVMDQAGEPGNFVEASASAMVVYALAKGAQLGYLPSSGRSPSSEIVVGHGASSYLRIQGTMRRSHDQEQYQGVLDLARALYQDVIEHFVVRRQEDNLLDFLGTSIIASLHEDKPYYEYYTHRAVTTNSLIGTSAFVLASLEMEQAGIL</sequence>
<keyword evidence="5" id="KW-1185">Reference proteome</keyword>
<dbReference type="SUPFAM" id="SSF48208">
    <property type="entry name" value="Six-hairpin glycosidases"/>
    <property type="match status" value="1"/>
</dbReference>
<evidence type="ECO:0000313" key="4">
    <source>
        <dbReference type="EMBL" id="THC97362.1"/>
    </source>
</evidence>
<dbReference type="InterPro" id="IPR012341">
    <property type="entry name" value="6hp_glycosidase-like_sf"/>
</dbReference>
<dbReference type="Pfam" id="PF07470">
    <property type="entry name" value="Glyco_hydro_88"/>
    <property type="match status" value="1"/>
</dbReference>
<evidence type="ECO:0000256" key="1">
    <source>
        <dbReference type="ARBA" id="ARBA00022801"/>
    </source>
</evidence>
<accession>A0A4S3JP30</accession>
<protein>
    <submittedName>
        <fullName evidence="4">Uncharacterized protein</fullName>
    </submittedName>
</protein>
<evidence type="ECO:0000313" key="3">
    <source>
        <dbReference type="EMBL" id="KAA8652877.1"/>
    </source>
</evidence>
<keyword evidence="1" id="KW-0378">Hydrolase</keyword>
<dbReference type="GeneID" id="54324488"/>
<dbReference type="InterPro" id="IPR010905">
    <property type="entry name" value="Glyco_hydro_88"/>
</dbReference>
<dbReference type="VEuPathDB" id="FungiDB:EYZ11_003135"/>
<dbReference type="PANTHER" id="PTHR33886:SF11">
    <property type="entry name" value="WALL GLYCOSYL HYDROLASE YTER, PUTATIVE (AFU_ORTHOLOGUE AFUA_2G14630)-RELATED"/>
    <property type="match status" value="1"/>
</dbReference>
<keyword evidence="2" id="KW-0732">Signal</keyword>
<dbReference type="Proteomes" id="UP000324241">
    <property type="component" value="Unassembled WGS sequence"/>
</dbReference>
<dbReference type="OrthoDB" id="540611at2759"/>